<evidence type="ECO:0000313" key="2">
    <source>
        <dbReference type="Proteomes" id="UP000237271"/>
    </source>
</evidence>
<organism evidence="1 2">
    <name type="scientific">Phytophthora palmivora</name>
    <dbReference type="NCBI Taxonomy" id="4796"/>
    <lineage>
        <taxon>Eukaryota</taxon>
        <taxon>Sar</taxon>
        <taxon>Stramenopiles</taxon>
        <taxon>Oomycota</taxon>
        <taxon>Peronosporomycetes</taxon>
        <taxon>Peronosporales</taxon>
        <taxon>Peronosporaceae</taxon>
        <taxon>Phytophthora</taxon>
    </lineage>
</organism>
<dbReference type="EMBL" id="NCKW01011052">
    <property type="protein sequence ID" value="POM64795.1"/>
    <property type="molecule type" value="Genomic_DNA"/>
</dbReference>
<gene>
    <name evidence="1" type="ORF">PHPALM_19624</name>
</gene>
<dbReference type="OrthoDB" id="123951at2759"/>
<comment type="caution">
    <text evidence="1">The sequence shown here is derived from an EMBL/GenBank/DDBJ whole genome shotgun (WGS) entry which is preliminary data.</text>
</comment>
<protein>
    <submittedName>
        <fullName evidence="1">Uncharacterized protein</fullName>
    </submittedName>
</protein>
<reference evidence="1 2" key="1">
    <citation type="journal article" date="2017" name="Genome Biol. Evol.">
        <title>Phytophthora megakarya and P. palmivora, closely related causal agents of cacao black pod rot, underwent increases in genome sizes and gene numbers by different mechanisms.</title>
        <authorList>
            <person name="Ali S.S."/>
            <person name="Shao J."/>
            <person name="Lary D.J."/>
            <person name="Kronmiller B."/>
            <person name="Shen D."/>
            <person name="Strem M.D."/>
            <person name="Amoako-Attah I."/>
            <person name="Akrofi A.Y."/>
            <person name="Begoude B.A."/>
            <person name="Ten Hoopen G.M."/>
            <person name="Coulibaly K."/>
            <person name="Kebe B.I."/>
            <person name="Melnick R.L."/>
            <person name="Guiltinan M.J."/>
            <person name="Tyler B.M."/>
            <person name="Meinhardt L.W."/>
            <person name="Bailey B.A."/>
        </authorList>
    </citation>
    <scope>NUCLEOTIDE SEQUENCE [LARGE SCALE GENOMIC DNA]</scope>
    <source>
        <strain evidence="2">sbr112.9</strain>
    </source>
</reference>
<dbReference type="Proteomes" id="UP000237271">
    <property type="component" value="Unassembled WGS sequence"/>
</dbReference>
<evidence type="ECO:0000313" key="1">
    <source>
        <dbReference type="EMBL" id="POM64795.1"/>
    </source>
</evidence>
<dbReference type="AlphaFoldDB" id="A0A2P4XGX0"/>
<proteinExistence type="predicted"/>
<name>A0A2P4XGX0_9STRA</name>
<accession>A0A2P4XGX0</accession>
<sequence>MDMSIASLAPANTKKSGQTAIKSIKTFLAAEVITLDSAHQLIDTVKTGKVIRIMLEVYPQQGGIVKPLLQHLLFRLGKFCNNREEGGLEKKSPQCSKQDLETIVQLLYTSDYAETCYVDATLVVMM</sequence>
<keyword evidence="2" id="KW-1185">Reference proteome</keyword>